<reference evidence="3" key="1">
    <citation type="submission" date="2016-10" db="EMBL/GenBank/DDBJ databases">
        <authorList>
            <person name="Varghese N."/>
            <person name="Submissions S."/>
        </authorList>
    </citation>
    <scope>NUCLEOTIDE SEQUENCE [LARGE SCALE GENOMIC DNA]</scope>
    <source>
        <strain evidence="3">CGMCC 1.11022</strain>
    </source>
</reference>
<proteinExistence type="predicted"/>
<dbReference type="Proteomes" id="UP000198894">
    <property type="component" value="Unassembled WGS sequence"/>
</dbReference>
<gene>
    <name evidence="2" type="ORF">SAMN05428953_10649</name>
</gene>
<dbReference type="EMBL" id="FNEE01000006">
    <property type="protein sequence ID" value="SDJ39752.1"/>
    <property type="molecule type" value="Genomic_DNA"/>
</dbReference>
<accession>A0A1G8TDR5</accession>
<evidence type="ECO:0000256" key="1">
    <source>
        <dbReference type="SAM" id="MobiDB-lite"/>
    </source>
</evidence>
<evidence type="ECO:0000313" key="2">
    <source>
        <dbReference type="EMBL" id="SDJ39752.1"/>
    </source>
</evidence>
<protein>
    <submittedName>
        <fullName evidence="2">Uncharacterized protein</fullName>
    </submittedName>
</protein>
<keyword evidence="3" id="KW-1185">Reference proteome</keyword>
<dbReference type="AlphaFoldDB" id="A0A1G8TDR5"/>
<feature type="region of interest" description="Disordered" evidence="1">
    <location>
        <begin position="1"/>
        <end position="22"/>
    </location>
</feature>
<organism evidence="2 3">
    <name type="scientific">Mesorhizobium muleiense</name>
    <dbReference type="NCBI Taxonomy" id="1004279"/>
    <lineage>
        <taxon>Bacteria</taxon>
        <taxon>Pseudomonadati</taxon>
        <taxon>Pseudomonadota</taxon>
        <taxon>Alphaproteobacteria</taxon>
        <taxon>Hyphomicrobiales</taxon>
        <taxon>Phyllobacteriaceae</taxon>
        <taxon>Mesorhizobium</taxon>
    </lineage>
</organism>
<sequence length="78" mass="8476">MKGSSCVLGEQQPQRSTASRLCGYRPPDSYSLRGCGATPISAAPHLDSPVSAISLRVQTSDFTGPAPFPWMYMLFCHR</sequence>
<name>A0A1G8TDR5_9HYPH</name>
<evidence type="ECO:0000313" key="3">
    <source>
        <dbReference type="Proteomes" id="UP000198894"/>
    </source>
</evidence>